<protein>
    <submittedName>
        <fullName evidence="1">Uncharacterized protein</fullName>
    </submittedName>
</protein>
<name>A0A0E9U9H7_ANGAN</name>
<dbReference type="AlphaFoldDB" id="A0A0E9U9H7"/>
<proteinExistence type="predicted"/>
<organism evidence="1">
    <name type="scientific">Anguilla anguilla</name>
    <name type="common">European freshwater eel</name>
    <name type="synonym">Muraena anguilla</name>
    <dbReference type="NCBI Taxonomy" id="7936"/>
    <lineage>
        <taxon>Eukaryota</taxon>
        <taxon>Metazoa</taxon>
        <taxon>Chordata</taxon>
        <taxon>Craniata</taxon>
        <taxon>Vertebrata</taxon>
        <taxon>Euteleostomi</taxon>
        <taxon>Actinopterygii</taxon>
        <taxon>Neopterygii</taxon>
        <taxon>Teleostei</taxon>
        <taxon>Anguilliformes</taxon>
        <taxon>Anguillidae</taxon>
        <taxon>Anguilla</taxon>
    </lineage>
</organism>
<accession>A0A0E9U9H7</accession>
<reference evidence="1" key="1">
    <citation type="submission" date="2014-11" db="EMBL/GenBank/DDBJ databases">
        <authorList>
            <person name="Amaro Gonzalez C."/>
        </authorList>
    </citation>
    <scope>NUCLEOTIDE SEQUENCE</scope>
</reference>
<dbReference type="EMBL" id="GBXM01046959">
    <property type="protein sequence ID" value="JAH61618.1"/>
    <property type="molecule type" value="Transcribed_RNA"/>
</dbReference>
<evidence type="ECO:0000313" key="1">
    <source>
        <dbReference type="EMBL" id="JAH61618.1"/>
    </source>
</evidence>
<reference evidence="1" key="2">
    <citation type="journal article" date="2015" name="Fish Shellfish Immunol.">
        <title>Early steps in the European eel (Anguilla anguilla)-Vibrio vulnificus interaction in the gills: Role of the RtxA13 toxin.</title>
        <authorList>
            <person name="Callol A."/>
            <person name="Pajuelo D."/>
            <person name="Ebbesson L."/>
            <person name="Teles M."/>
            <person name="MacKenzie S."/>
            <person name="Amaro C."/>
        </authorList>
    </citation>
    <scope>NUCLEOTIDE SEQUENCE</scope>
</reference>
<sequence length="33" mass="4199">MMLVDCNDEKENSYILVLQIKHYWLWLYTFIYI</sequence>